<dbReference type="SUPFAM" id="SSF46934">
    <property type="entry name" value="UBA-like"/>
    <property type="match status" value="1"/>
</dbReference>
<evidence type="ECO:0000256" key="2">
    <source>
        <dbReference type="ARBA" id="ARBA00022490"/>
    </source>
</evidence>
<name>A0A7E4ZW13_PANRE</name>
<evidence type="ECO:0000256" key="3">
    <source>
        <dbReference type="ARBA" id="ARBA00022553"/>
    </source>
</evidence>
<feature type="compositionally biased region" description="Low complexity" evidence="4">
    <location>
        <begin position="662"/>
        <end position="676"/>
    </location>
</feature>
<keyword evidence="5" id="KW-1185">Reference proteome</keyword>
<dbReference type="PANTHER" id="PTHR16308:SF13">
    <property type="entry name" value="PROTEIN LINGERER"/>
    <property type="match status" value="1"/>
</dbReference>
<feature type="compositionally biased region" description="Low complexity" evidence="4">
    <location>
        <begin position="304"/>
        <end position="332"/>
    </location>
</feature>
<protein>
    <submittedName>
        <fullName evidence="6">UBA domain-containing protein</fullName>
    </submittedName>
</protein>
<evidence type="ECO:0000256" key="1">
    <source>
        <dbReference type="ARBA" id="ARBA00004496"/>
    </source>
</evidence>
<dbReference type="AlphaFoldDB" id="A0A7E4ZW13"/>
<feature type="region of interest" description="Disordered" evidence="4">
    <location>
        <begin position="63"/>
        <end position="202"/>
    </location>
</feature>
<feature type="compositionally biased region" description="Low complexity" evidence="4">
    <location>
        <begin position="697"/>
        <end position="723"/>
    </location>
</feature>
<keyword evidence="3" id="KW-0597">Phosphoprotein</keyword>
<feature type="compositionally biased region" description="Basic and acidic residues" evidence="4">
    <location>
        <begin position="119"/>
        <end position="186"/>
    </location>
</feature>
<reference evidence="6" key="2">
    <citation type="submission" date="2020-10" db="UniProtKB">
        <authorList>
            <consortium name="WormBaseParasite"/>
        </authorList>
    </citation>
    <scope>IDENTIFICATION</scope>
</reference>
<keyword evidence="2" id="KW-0963">Cytoplasm</keyword>
<sequence>MGLKSEVAVNSRPGRTGRNKTESLVKQIIETTRCTNAEAEEALQENQNDIELAVLWLLDRGESVWTEQKSRKAKKDEVERPVRERQNKRNGPKGAPSSTNTTGAAPASGVTGGRSNNNENRRPREGRPDREPRESRPDREPRADRAIGGDRQERFEPRGERRFERGNRAGGRQNRENGGKPEESSHNVETNNKPAAPVNSIWGGKSSFAEKVAGSKKPAIDKFDSPALSEQPVTQTEGKASGVWAAGQVYTRTAPPPPPATNPADVPGAPAPVKPEPMKNAAGPLSFAAILAKKPAPPKPVEPPVEATPASTAAAPQTSTQAAEAPEASWSPEPSPQPTPVKPAVADEVPASSAVPETSATNAAPDVNTVSQSLTSQLKNDLGLSSSSQATAASASPLISAAPSSSTAAPVNAGRGTVEFVSSDLNSSKSHSFQFGYNPEPTPAPVVVPEEPAYKPTPPVAEVVTSAPQVDYSRQLDFQSLYKAPVESTPSPSKPTVNAAAQLATYGIQQQQPQQQSLSLHQQQTAALQQAQQHQQQQQQLQQDSIPRRLGYAQTSTVSFPPENRQSALPAVTTVPPTAQPTHKAPVTAQSAVNHLSMAAMHQQHTSQQQQMYNAPMYNAGFPYALYSPVAGRDDQHYAATPYMPYYDLNLAQVLPPMHLAAQVHQQQQQQQASQQSTHRSDQHHGGYGDLKSAYGQQPQQTSNTNSSSLSSANQRDSSLSSNTVAPPPGFAGHPNATPSMFHNVFPMQQFMQQPKVNHMYQQGLDDTMDLRQQHQSKIYGQQQDKYAPGGNVRDRLNNMGAAQPTPPPQGSYQQYGSNMNSVLNSKKPSYHGAQWNN</sequence>
<dbReference type="Gene3D" id="1.10.8.10">
    <property type="entry name" value="DNA helicase RuvA subunit, C-terminal domain"/>
    <property type="match status" value="1"/>
</dbReference>
<dbReference type="InterPro" id="IPR009060">
    <property type="entry name" value="UBA-like_sf"/>
</dbReference>
<dbReference type="Proteomes" id="UP000492821">
    <property type="component" value="Unassembled WGS sequence"/>
</dbReference>
<evidence type="ECO:0000313" key="5">
    <source>
        <dbReference type="Proteomes" id="UP000492821"/>
    </source>
</evidence>
<dbReference type="PANTHER" id="PTHR16308">
    <property type="entry name" value="UBIQUITIN ASSOCIATED PROTEIN 2-LIKE/LINGERER"/>
    <property type="match status" value="1"/>
</dbReference>
<dbReference type="WBParaSite" id="Pan_g20723.t2">
    <property type="protein sequence ID" value="Pan_g20723.t2"/>
    <property type="gene ID" value="Pan_g20723"/>
</dbReference>
<accession>A0A7E4ZW13</accession>
<feature type="compositionally biased region" description="Basic and acidic residues" evidence="4">
    <location>
        <begin position="68"/>
        <end position="87"/>
    </location>
</feature>
<feature type="compositionally biased region" description="Polar residues" evidence="4">
    <location>
        <begin position="423"/>
        <end position="435"/>
    </location>
</feature>
<evidence type="ECO:0000313" key="6">
    <source>
        <dbReference type="WBParaSite" id="Pan_g20723.t2"/>
    </source>
</evidence>
<dbReference type="GO" id="GO:0005737">
    <property type="term" value="C:cytoplasm"/>
    <property type="evidence" value="ECO:0007669"/>
    <property type="project" value="UniProtKB-SubCell"/>
</dbReference>
<reference evidence="5" key="1">
    <citation type="journal article" date="2013" name="Genetics">
        <title>The draft genome and transcriptome of Panagrellus redivivus are shaped by the harsh demands of a free-living lifestyle.</title>
        <authorList>
            <person name="Srinivasan J."/>
            <person name="Dillman A.R."/>
            <person name="Macchietto M.G."/>
            <person name="Heikkinen L."/>
            <person name="Lakso M."/>
            <person name="Fracchia K.M."/>
            <person name="Antoshechkin I."/>
            <person name="Mortazavi A."/>
            <person name="Wong G."/>
            <person name="Sternberg P.W."/>
        </authorList>
    </citation>
    <scope>NUCLEOTIDE SEQUENCE [LARGE SCALE GENOMIC DNA]</scope>
    <source>
        <strain evidence="5">MT8872</strain>
    </source>
</reference>
<evidence type="ECO:0000256" key="4">
    <source>
        <dbReference type="SAM" id="MobiDB-lite"/>
    </source>
</evidence>
<proteinExistence type="predicted"/>
<feature type="compositionally biased region" description="Low complexity" evidence="4">
    <location>
        <begin position="385"/>
        <end position="410"/>
    </location>
</feature>
<comment type="subcellular location">
    <subcellularLocation>
        <location evidence="1">Cytoplasm</location>
    </subcellularLocation>
</comment>
<feature type="region of interest" description="Disordered" evidence="4">
    <location>
        <begin position="778"/>
        <end position="838"/>
    </location>
</feature>
<feature type="region of interest" description="Disordered" evidence="4">
    <location>
        <begin position="662"/>
        <end position="738"/>
    </location>
</feature>
<organism evidence="5 6">
    <name type="scientific">Panagrellus redivivus</name>
    <name type="common">Microworm</name>
    <dbReference type="NCBI Taxonomy" id="6233"/>
    <lineage>
        <taxon>Eukaryota</taxon>
        <taxon>Metazoa</taxon>
        <taxon>Ecdysozoa</taxon>
        <taxon>Nematoda</taxon>
        <taxon>Chromadorea</taxon>
        <taxon>Rhabditida</taxon>
        <taxon>Tylenchina</taxon>
        <taxon>Panagrolaimomorpha</taxon>
        <taxon>Panagrolaimoidea</taxon>
        <taxon>Panagrolaimidae</taxon>
        <taxon>Panagrellus</taxon>
    </lineage>
</organism>
<dbReference type="InterPro" id="IPR051833">
    <property type="entry name" value="TC-DDR_regulator"/>
</dbReference>
<feature type="region of interest" description="Disordered" evidence="4">
    <location>
        <begin position="1"/>
        <end position="24"/>
    </location>
</feature>
<feature type="compositionally biased region" description="Polar residues" evidence="4">
    <location>
        <begin position="811"/>
        <end position="828"/>
    </location>
</feature>
<dbReference type="GO" id="GO:0005634">
    <property type="term" value="C:nucleus"/>
    <property type="evidence" value="ECO:0007669"/>
    <property type="project" value="TreeGrafter"/>
</dbReference>
<feature type="region of interest" description="Disordered" evidence="4">
    <location>
        <begin position="216"/>
        <end position="457"/>
    </location>
</feature>
<feature type="compositionally biased region" description="Polar residues" evidence="4">
    <location>
        <begin position="355"/>
        <end position="379"/>
    </location>
</feature>